<reference evidence="1" key="2">
    <citation type="submission" date="2023-05" db="EMBL/GenBank/DDBJ databases">
        <authorList>
            <person name="Fouks B."/>
        </authorList>
    </citation>
    <scope>NUCLEOTIDE SEQUENCE</scope>
    <source>
        <strain evidence="1">Stay&amp;Tobe</strain>
        <tissue evidence="1">Testes</tissue>
    </source>
</reference>
<gene>
    <name evidence="1" type="ORF">L9F63_014537</name>
</gene>
<reference evidence="1" key="1">
    <citation type="journal article" date="2023" name="IScience">
        <title>Live-bearing cockroach genome reveals convergent evolutionary mechanisms linked to viviparity in insects and beyond.</title>
        <authorList>
            <person name="Fouks B."/>
            <person name="Harrison M.C."/>
            <person name="Mikhailova A.A."/>
            <person name="Marchal E."/>
            <person name="English S."/>
            <person name="Carruthers M."/>
            <person name="Jennings E.C."/>
            <person name="Chiamaka E.L."/>
            <person name="Frigard R.A."/>
            <person name="Pippel M."/>
            <person name="Attardo G.M."/>
            <person name="Benoit J.B."/>
            <person name="Bornberg-Bauer E."/>
            <person name="Tobe S.S."/>
        </authorList>
    </citation>
    <scope>NUCLEOTIDE SEQUENCE</scope>
    <source>
        <strain evidence="1">Stay&amp;Tobe</strain>
    </source>
</reference>
<dbReference type="EMBL" id="JASPKZ010003077">
    <property type="protein sequence ID" value="KAJ9594060.1"/>
    <property type="molecule type" value="Genomic_DNA"/>
</dbReference>
<comment type="caution">
    <text evidence="1">The sequence shown here is derived from an EMBL/GenBank/DDBJ whole genome shotgun (WGS) entry which is preliminary data.</text>
</comment>
<keyword evidence="2" id="KW-1185">Reference proteome</keyword>
<accession>A0AAD8A8F5</accession>
<proteinExistence type="predicted"/>
<sequence>IKFGVSVEQSFKVCNINLTKQININIECRNLGLKKIYKFELNSLVDSIKFLFSAYTENMIEVLKVRHLGLSSKFCVSPSVDPSVLYPLLSQEKTLQTTVKIRKKWTDEPLDQKINMRREHFRNNCSIGQYSLARAQQSFKSLVQIHEKNGWFTPPKEDG</sequence>
<dbReference type="AlphaFoldDB" id="A0AAD8A8F5"/>
<evidence type="ECO:0000313" key="2">
    <source>
        <dbReference type="Proteomes" id="UP001233999"/>
    </source>
</evidence>
<dbReference type="Proteomes" id="UP001233999">
    <property type="component" value="Unassembled WGS sequence"/>
</dbReference>
<evidence type="ECO:0000313" key="1">
    <source>
        <dbReference type="EMBL" id="KAJ9594060.1"/>
    </source>
</evidence>
<name>A0AAD8A8F5_DIPPU</name>
<organism evidence="1 2">
    <name type="scientific">Diploptera punctata</name>
    <name type="common">Pacific beetle cockroach</name>
    <dbReference type="NCBI Taxonomy" id="6984"/>
    <lineage>
        <taxon>Eukaryota</taxon>
        <taxon>Metazoa</taxon>
        <taxon>Ecdysozoa</taxon>
        <taxon>Arthropoda</taxon>
        <taxon>Hexapoda</taxon>
        <taxon>Insecta</taxon>
        <taxon>Pterygota</taxon>
        <taxon>Neoptera</taxon>
        <taxon>Polyneoptera</taxon>
        <taxon>Dictyoptera</taxon>
        <taxon>Blattodea</taxon>
        <taxon>Blaberoidea</taxon>
        <taxon>Blaberidae</taxon>
        <taxon>Diplopterinae</taxon>
        <taxon>Diploptera</taxon>
    </lineage>
</organism>
<feature type="non-terminal residue" evidence="1">
    <location>
        <position position="159"/>
    </location>
</feature>
<protein>
    <submittedName>
        <fullName evidence="1">Uncharacterized protein</fullName>
    </submittedName>
</protein>